<name>A0A2V0NV05_9CHLO</name>
<feature type="transmembrane region" description="Helical" evidence="3">
    <location>
        <begin position="46"/>
        <end position="63"/>
    </location>
</feature>
<feature type="region of interest" description="Disordered" evidence="2">
    <location>
        <begin position="317"/>
        <end position="371"/>
    </location>
</feature>
<keyword evidence="3" id="KW-1133">Transmembrane helix</keyword>
<dbReference type="InParanoid" id="A0A2V0NV05"/>
<dbReference type="Proteomes" id="UP000247498">
    <property type="component" value="Unassembled WGS sequence"/>
</dbReference>
<comment type="caution">
    <text evidence="4">The sequence shown here is derived from an EMBL/GenBank/DDBJ whole genome shotgun (WGS) entry which is preliminary data.</text>
</comment>
<feature type="transmembrane region" description="Helical" evidence="3">
    <location>
        <begin position="157"/>
        <end position="177"/>
    </location>
</feature>
<dbReference type="STRING" id="307507.A0A2V0NV05"/>
<evidence type="ECO:0000313" key="5">
    <source>
        <dbReference type="Proteomes" id="UP000247498"/>
    </source>
</evidence>
<dbReference type="EMBL" id="BDRX01000024">
    <property type="protein sequence ID" value="GBF91464.1"/>
    <property type="molecule type" value="Genomic_DNA"/>
</dbReference>
<feature type="transmembrane region" description="Helical" evidence="3">
    <location>
        <begin position="131"/>
        <end position="151"/>
    </location>
</feature>
<evidence type="ECO:0000313" key="4">
    <source>
        <dbReference type="EMBL" id="GBF91464.1"/>
    </source>
</evidence>
<keyword evidence="3" id="KW-0472">Membrane</keyword>
<protein>
    <submittedName>
        <fullName evidence="4">Uncharacterized protein</fullName>
    </submittedName>
</protein>
<feature type="region of interest" description="Disordered" evidence="2">
    <location>
        <begin position="1"/>
        <end position="24"/>
    </location>
</feature>
<evidence type="ECO:0000256" key="1">
    <source>
        <dbReference type="SAM" id="Coils"/>
    </source>
</evidence>
<keyword evidence="5" id="KW-1185">Reference proteome</keyword>
<dbReference type="AlphaFoldDB" id="A0A2V0NV05"/>
<feature type="coiled-coil region" evidence="1">
    <location>
        <begin position="839"/>
        <end position="866"/>
    </location>
</feature>
<proteinExistence type="predicted"/>
<dbReference type="OrthoDB" id="549343at2759"/>
<feature type="transmembrane region" description="Helical" evidence="3">
    <location>
        <begin position="68"/>
        <end position="85"/>
    </location>
</feature>
<gene>
    <name evidence="4" type="ORF">Rsub_04204</name>
</gene>
<feature type="compositionally biased region" description="Low complexity" evidence="2">
    <location>
        <begin position="344"/>
        <end position="354"/>
    </location>
</feature>
<evidence type="ECO:0000256" key="2">
    <source>
        <dbReference type="SAM" id="MobiDB-lite"/>
    </source>
</evidence>
<organism evidence="4 5">
    <name type="scientific">Raphidocelis subcapitata</name>
    <dbReference type="NCBI Taxonomy" id="307507"/>
    <lineage>
        <taxon>Eukaryota</taxon>
        <taxon>Viridiplantae</taxon>
        <taxon>Chlorophyta</taxon>
        <taxon>core chlorophytes</taxon>
        <taxon>Chlorophyceae</taxon>
        <taxon>CS clade</taxon>
        <taxon>Sphaeropleales</taxon>
        <taxon>Selenastraceae</taxon>
        <taxon>Raphidocelis</taxon>
    </lineage>
</organism>
<reference evidence="4 5" key="1">
    <citation type="journal article" date="2018" name="Sci. Rep.">
        <title>Raphidocelis subcapitata (=Pseudokirchneriella subcapitata) provides an insight into genome evolution and environmental adaptations in the Sphaeropleales.</title>
        <authorList>
            <person name="Suzuki S."/>
            <person name="Yamaguchi H."/>
            <person name="Nakajima N."/>
            <person name="Kawachi M."/>
        </authorList>
    </citation>
    <scope>NUCLEOTIDE SEQUENCE [LARGE SCALE GENOMIC DNA]</scope>
    <source>
        <strain evidence="4 5">NIES-35</strain>
    </source>
</reference>
<accession>A0A2V0NV05</accession>
<sequence length="1124" mass="113771">MGSAEGPSALKEVEAPAPPPPGARRQRWARAADAARAAALSPKFQLASQLAVGAALVSLYTLIDAVRFPGSCFCWTVFLVTSVIMSPEPHVGTRLRAVSSFLGNTVIAAVPAGLLCTLAELIAPAPSPAALALYCTLGPALLALLTVNRVAQSPPMLWAAGMDTLLIGGTVLIQGFAQRDPTALWRDSIGLGLLAAIAGACAVTLAVALLVLPTLASDQAGWRLFPGAAAMLRSCFGGSIEPRVRTGLAGVLQGAGASASRTAARLLCPPGALPGCGGGAPHLEPLLLGQKVVELLPGLHAPDEEADSEEALMQHYERKTAGAPPESCCAAPPPGGAPRPPGKRPAAAAAPANANGGGEAPAPPRLKTAASLGGVGPQTACSVEARGGPIYCLGPGLRAVELLLPAAASEPPWLLPARYDAAAFAALVAATARMLSSLAAFESILESGTVLNEALHHPAYVSALRAALAGVAASLARTAGALAASAGPRGASEAAALGAAAAEARAGWEEARRRLREGVAEEQEGYWGGLLARARGGTDGAPAMVLPLTESRATFFAYSAAQAAVDAAESLEAAARRALLGGDAPSAAGDAPPAGGAAAPPPRGSCFGWLLQLGRLFLGLALFANWRKVLGQDLPRALCSWEAVRAALRSRVVQAGLKIWAVLSALLVATFAAMQLRAELSQPNLNLLMAYVAAVLSMSERTEATASKVFAWLVSTAAGAAAGYGLMASPAAASPAALGAALSALSLSAGLLCAGQFQLTVVLGLMTFGSEVLCEYAGCCGASTASLTFFASRVVSVCAGVALSAAVSSFVAPWYTSSWALETMAAAYKVAAQLPASGYKKLRDDAAEAEGAASEAERAAAEAEGKEGAAVICSEAARNGGGADGGTRAVGGGGGAVGLGGANSNDATGAAGEGAQGPEAEAAADEAAFAAAPDFSEFCRVLRAQVAEPLTAVQASLILDTTLWQRGVYATPPIVPQLLHALLWLLPPLEAMVAALRPPDVSGRFVGLSFRELVVAPHAKQTIVLCALRDLAAAVERHLAAPTAGSGERLRLQIESLLRARIAARAAAARARVALHARVAGRGGDVSRHIHADDVVRAMGFMHAYIHALDRAIGVARVALRRER</sequence>
<feature type="transmembrane region" description="Helical" evidence="3">
    <location>
        <begin position="189"/>
        <end position="212"/>
    </location>
</feature>
<evidence type="ECO:0000256" key="3">
    <source>
        <dbReference type="SAM" id="Phobius"/>
    </source>
</evidence>
<feature type="compositionally biased region" description="Pro residues" evidence="2">
    <location>
        <begin position="331"/>
        <end position="340"/>
    </location>
</feature>
<feature type="transmembrane region" description="Helical" evidence="3">
    <location>
        <begin position="97"/>
        <end position="119"/>
    </location>
</feature>
<feature type="compositionally biased region" description="Low complexity" evidence="2">
    <location>
        <begin position="321"/>
        <end position="330"/>
    </location>
</feature>
<keyword evidence="1" id="KW-0175">Coiled coil</keyword>
<keyword evidence="3" id="KW-0812">Transmembrane</keyword>